<keyword evidence="5 12" id="KW-0812">Transmembrane</keyword>
<evidence type="ECO:0000256" key="12">
    <source>
        <dbReference type="RuleBase" id="RU363032"/>
    </source>
</evidence>
<proteinExistence type="inferred from homology"/>
<feature type="transmembrane region" description="Helical" evidence="12">
    <location>
        <begin position="157"/>
        <end position="175"/>
    </location>
</feature>
<feature type="transmembrane region" description="Helical" evidence="12">
    <location>
        <begin position="33"/>
        <end position="54"/>
    </location>
</feature>
<dbReference type="PANTHER" id="PTHR43386">
    <property type="entry name" value="OLIGOPEPTIDE TRANSPORT SYSTEM PERMEASE PROTEIN APPC"/>
    <property type="match status" value="1"/>
</dbReference>
<name>A0ABV7FLG0_9GAMM</name>
<evidence type="ECO:0000256" key="9">
    <source>
        <dbReference type="ARBA" id="ARBA00023136"/>
    </source>
</evidence>
<feature type="transmembrane region" description="Helical" evidence="12">
    <location>
        <begin position="214"/>
        <end position="240"/>
    </location>
</feature>
<evidence type="ECO:0000313" key="15">
    <source>
        <dbReference type="Proteomes" id="UP001595555"/>
    </source>
</evidence>
<keyword evidence="15" id="KW-1185">Reference proteome</keyword>
<dbReference type="RefSeq" id="WP_378120973.1">
    <property type="nucleotide sequence ID" value="NZ_JBHRTF010000006.1"/>
</dbReference>
<keyword evidence="9 12" id="KW-0472">Membrane</keyword>
<organism evidence="14 15">
    <name type="scientific">Cellvibrio fontiphilus</name>
    <dbReference type="NCBI Taxonomy" id="1815559"/>
    <lineage>
        <taxon>Bacteria</taxon>
        <taxon>Pseudomonadati</taxon>
        <taxon>Pseudomonadota</taxon>
        <taxon>Gammaproteobacteria</taxon>
        <taxon>Cellvibrionales</taxon>
        <taxon>Cellvibrionaceae</taxon>
        <taxon>Cellvibrio</taxon>
    </lineage>
</organism>
<gene>
    <name evidence="14" type="ORF">ACFODX_15975</name>
</gene>
<comment type="subcellular location">
    <subcellularLocation>
        <location evidence="1">Cell inner membrane</location>
        <topology evidence="1">Multi-pass membrane protein</topology>
    </subcellularLocation>
    <subcellularLocation>
        <location evidence="12">Cell membrane</location>
        <topology evidence="12">Multi-pass membrane protein</topology>
    </subcellularLocation>
</comment>
<keyword evidence="2 12" id="KW-0813">Transport</keyword>
<keyword evidence="4" id="KW-0997">Cell inner membrane</keyword>
<feature type="domain" description="ABC transmembrane type-1" evidence="13">
    <location>
        <begin position="93"/>
        <end position="282"/>
    </location>
</feature>
<dbReference type="Proteomes" id="UP001595555">
    <property type="component" value="Unassembled WGS sequence"/>
</dbReference>
<evidence type="ECO:0000256" key="2">
    <source>
        <dbReference type="ARBA" id="ARBA00022448"/>
    </source>
</evidence>
<dbReference type="InterPro" id="IPR035906">
    <property type="entry name" value="MetI-like_sf"/>
</dbReference>
<dbReference type="PROSITE" id="PS50928">
    <property type="entry name" value="ABC_TM1"/>
    <property type="match status" value="1"/>
</dbReference>
<dbReference type="Pfam" id="PF00528">
    <property type="entry name" value="BPD_transp_1"/>
    <property type="match status" value="1"/>
</dbReference>
<keyword evidence="7" id="KW-0653">Protein transport</keyword>
<evidence type="ECO:0000256" key="8">
    <source>
        <dbReference type="ARBA" id="ARBA00022989"/>
    </source>
</evidence>
<evidence type="ECO:0000256" key="10">
    <source>
        <dbReference type="ARBA" id="ARBA00024202"/>
    </source>
</evidence>
<dbReference type="PANTHER" id="PTHR43386:SF2">
    <property type="entry name" value="OLIGOPEPTIDE TRANSPORT SYSTEM PERMEASE PROTEIN OPPC"/>
    <property type="match status" value="1"/>
</dbReference>
<sequence>MSVNTLTATQLDSEKGRSLTQDAIARLKKNKMAMLGLFVLLFMVVIATLTPWIAPYSYEEQNLDLGASPPSAAHWLGTDTLGRDQLTRIMYGSRISLMVGFIATAVALTIGVLWGAIAGFVGGRVDAVMMRIVDALYALPFTIFIILLTVIFGSSMLLLFLAIGAVEWLTMARIVRGQVLTIKRQEFVEAAISMGLSPWRIITRHLIPNVLGPVIVYTTLTIPSVILLESFLSFLGLGIQPPASSWGSLISGGVETMEEYPWLLLFPGLVLTITLFSLNFLGDGLRDALDPRASKD</sequence>
<dbReference type="Gene3D" id="1.10.3720.10">
    <property type="entry name" value="MetI-like"/>
    <property type="match status" value="1"/>
</dbReference>
<reference evidence="15" key="1">
    <citation type="journal article" date="2019" name="Int. J. Syst. Evol. Microbiol.">
        <title>The Global Catalogue of Microorganisms (GCM) 10K type strain sequencing project: providing services to taxonomists for standard genome sequencing and annotation.</title>
        <authorList>
            <consortium name="The Broad Institute Genomics Platform"/>
            <consortium name="The Broad Institute Genome Sequencing Center for Infectious Disease"/>
            <person name="Wu L."/>
            <person name="Ma J."/>
        </authorList>
    </citation>
    <scope>NUCLEOTIDE SEQUENCE [LARGE SCALE GENOMIC DNA]</scope>
    <source>
        <strain evidence="15">KCTC 52237</strain>
    </source>
</reference>
<evidence type="ECO:0000256" key="7">
    <source>
        <dbReference type="ARBA" id="ARBA00022927"/>
    </source>
</evidence>
<dbReference type="InterPro" id="IPR000515">
    <property type="entry name" value="MetI-like"/>
</dbReference>
<evidence type="ECO:0000313" key="14">
    <source>
        <dbReference type="EMBL" id="MFC3117067.1"/>
    </source>
</evidence>
<evidence type="ECO:0000259" key="13">
    <source>
        <dbReference type="PROSITE" id="PS50928"/>
    </source>
</evidence>
<dbReference type="SUPFAM" id="SSF161098">
    <property type="entry name" value="MetI-like"/>
    <property type="match status" value="1"/>
</dbReference>
<comment type="similarity">
    <text evidence="10">Belongs to the binding-protein-dependent transport system permease family. OppBC subfamily.</text>
</comment>
<dbReference type="Pfam" id="PF12911">
    <property type="entry name" value="OppC_N"/>
    <property type="match status" value="1"/>
</dbReference>
<keyword evidence="8 12" id="KW-1133">Transmembrane helix</keyword>
<feature type="transmembrane region" description="Helical" evidence="12">
    <location>
        <begin position="132"/>
        <end position="151"/>
    </location>
</feature>
<feature type="transmembrane region" description="Helical" evidence="12">
    <location>
        <begin position="95"/>
        <end position="120"/>
    </location>
</feature>
<dbReference type="InterPro" id="IPR050366">
    <property type="entry name" value="BP-dependent_transpt_permease"/>
</dbReference>
<evidence type="ECO:0000256" key="6">
    <source>
        <dbReference type="ARBA" id="ARBA00022856"/>
    </source>
</evidence>
<accession>A0ABV7FLG0</accession>
<feature type="transmembrane region" description="Helical" evidence="12">
    <location>
        <begin position="260"/>
        <end position="282"/>
    </location>
</feature>
<evidence type="ECO:0000256" key="1">
    <source>
        <dbReference type="ARBA" id="ARBA00004429"/>
    </source>
</evidence>
<evidence type="ECO:0000256" key="5">
    <source>
        <dbReference type="ARBA" id="ARBA00022692"/>
    </source>
</evidence>
<comment type="caution">
    <text evidence="14">The sequence shown here is derived from an EMBL/GenBank/DDBJ whole genome shotgun (WGS) entry which is preliminary data.</text>
</comment>
<protein>
    <recommendedName>
        <fullName evidence="11">Oligopeptide transport system permease protein OppC</fullName>
    </recommendedName>
</protein>
<evidence type="ECO:0000256" key="11">
    <source>
        <dbReference type="ARBA" id="ARBA00072251"/>
    </source>
</evidence>
<dbReference type="CDD" id="cd06261">
    <property type="entry name" value="TM_PBP2"/>
    <property type="match status" value="1"/>
</dbReference>
<dbReference type="InterPro" id="IPR025966">
    <property type="entry name" value="OppC_N"/>
</dbReference>
<dbReference type="EMBL" id="JBHRTF010000006">
    <property type="protein sequence ID" value="MFC3117067.1"/>
    <property type="molecule type" value="Genomic_DNA"/>
</dbReference>
<evidence type="ECO:0000256" key="4">
    <source>
        <dbReference type="ARBA" id="ARBA00022519"/>
    </source>
</evidence>
<keyword evidence="6" id="KW-0571">Peptide transport</keyword>
<evidence type="ECO:0000256" key="3">
    <source>
        <dbReference type="ARBA" id="ARBA00022475"/>
    </source>
</evidence>
<keyword evidence="3" id="KW-1003">Cell membrane</keyword>